<dbReference type="KEGG" id="spad:DVK44_03525"/>
<dbReference type="PANTHER" id="PTHR43877:SF2">
    <property type="entry name" value="AMINOALKYLPHOSPHONATE N-ACETYLTRANSFERASE-RELATED"/>
    <property type="match status" value="1"/>
</dbReference>
<feature type="region of interest" description="Disordered" evidence="3">
    <location>
        <begin position="1"/>
        <end position="20"/>
    </location>
</feature>
<dbReference type="InterPro" id="IPR000182">
    <property type="entry name" value="GNAT_dom"/>
</dbReference>
<dbReference type="InterPro" id="IPR050832">
    <property type="entry name" value="Bact_Acetyltransf"/>
</dbReference>
<evidence type="ECO:0000256" key="1">
    <source>
        <dbReference type="ARBA" id="ARBA00022679"/>
    </source>
</evidence>
<evidence type="ECO:0000256" key="3">
    <source>
        <dbReference type="SAM" id="MobiDB-lite"/>
    </source>
</evidence>
<dbReference type="EMBL" id="CP031194">
    <property type="protein sequence ID" value="AXG76910.1"/>
    <property type="molecule type" value="Genomic_DNA"/>
</dbReference>
<dbReference type="SUPFAM" id="SSF55729">
    <property type="entry name" value="Acyl-CoA N-acyltransferases (Nat)"/>
    <property type="match status" value="2"/>
</dbReference>
<sequence>MTTTLRPTGPLQQTRDGGTSRSYEICVNSRPVGAIGLATDAAFGHTAGILDGLRVDEPDRRRGRATVAVLAAEEVLRGWGCEQVMASVPPDATAALSLLDSLGYTERSRNMDKEPPSAPPALPAGVEARPMTGAEYDVWLAAAVDSFAQIWIDRGTEPAAARAKSELSHRQNLPEGLATPDTAFHVLLHEGSAVGHVWTGRREIRPGEWAAYVYDVEVAENRRGRGFGRALMLVAERVALESGSALLGLHVFADNTPAVRLYESLGYRTTSRNFAKRLL</sequence>
<dbReference type="PROSITE" id="PS51186">
    <property type="entry name" value="GNAT"/>
    <property type="match status" value="2"/>
</dbReference>
<keyword evidence="2" id="KW-0012">Acyltransferase</keyword>
<gene>
    <name evidence="5" type="ORF">DVK44_03525</name>
</gene>
<name>A0A345HJN6_9ACTN</name>
<dbReference type="InterPro" id="IPR016181">
    <property type="entry name" value="Acyl_CoA_acyltransferase"/>
</dbReference>
<proteinExistence type="predicted"/>
<evidence type="ECO:0000313" key="6">
    <source>
        <dbReference type="Proteomes" id="UP000253868"/>
    </source>
</evidence>
<dbReference type="Proteomes" id="UP000253868">
    <property type="component" value="Chromosome"/>
</dbReference>
<evidence type="ECO:0000313" key="5">
    <source>
        <dbReference type="EMBL" id="AXG76910.1"/>
    </source>
</evidence>
<dbReference type="CDD" id="cd04301">
    <property type="entry name" value="NAT_SF"/>
    <property type="match status" value="2"/>
</dbReference>
<keyword evidence="1 5" id="KW-0808">Transferase</keyword>
<feature type="domain" description="N-acetyltransferase" evidence="4">
    <location>
        <begin position="126"/>
        <end position="279"/>
    </location>
</feature>
<dbReference type="AlphaFoldDB" id="A0A345HJN6"/>
<evidence type="ECO:0000259" key="4">
    <source>
        <dbReference type="PROSITE" id="PS51186"/>
    </source>
</evidence>
<reference evidence="6" key="1">
    <citation type="submission" date="2018-07" db="EMBL/GenBank/DDBJ databases">
        <authorList>
            <person name="Zhao J."/>
        </authorList>
    </citation>
    <scope>NUCLEOTIDE SEQUENCE [LARGE SCALE GENOMIC DNA]</scope>
    <source>
        <strain evidence="6">GSSD-12</strain>
    </source>
</reference>
<dbReference type="GO" id="GO:0016747">
    <property type="term" value="F:acyltransferase activity, transferring groups other than amino-acyl groups"/>
    <property type="evidence" value="ECO:0007669"/>
    <property type="project" value="InterPro"/>
</dbReference>
<dbReference type="OrthoDB" id="3381976at2"/>
<feature type="domain" description="N-acetyltransferase" evidence="4">
    <location>
        <begin position="1"/>
        <end position="129"/>
    </location>
</feature>
<dbReference type="PANTHER" id="PTHR43877">
    <property type="entry name" value="AMINOALKYLPHOSPHONATE N-ACETYLTRANSFERASE-RELATED-RELATED"/>
    <property type="match status" value="1"/>
</dbReference>
<evidence type="ECO:0000256" key="2">
    <source>
        <dbReference type="ARBA" id="ARBA00023315"/>
    </source>
</evidence>
<accession>A0A345HJN6</accession>
<protein>
    <submittedName>
        <fullName evidence="5">GNAT family N-acetyltransferase</fullName>
    </submittedName>
</protein>
<dbReference type="Gene3D" id="3.40.630.30">
    <property type="match status" value="2"/>
</dbReference>
<dbReference type="Pfam" id="PF00583">
    <property type="entry name" value="Acetyltransf_1"/>
    <property type="match status" value="2"/>
</dbReference>
<organism evidence="5 6">
    <name type="scientific">Streptomyces paludis</name>
    <dbReference type="NCBI Taxonomy" id="2282738"/>
    <lineage>
        <taxon>Bacteria</taxon>
        <taxon>Bacillati</taxon>
        <taxon>Actinomycetota</taxon>
        <taxon>Actinomycetes</taxon>
        <taxon>Kitasatosporales</taxon>
        <taxon>Streptomycetaceae</taxon>
        <taxon>Streptomyces</taxon>
    </lineage>
</organism>
<keyword evidence="6" id="KW-1185">Reference proteome</keyword>
<dbReference type="RefSeq" id="WP_114658282.1">
    <property type="nucleotide sequence ID" value="NZ_CP031194.1"/>
</dbReference>